<dbReference type="Proteomes" id="UP000324222">
    <property type="component" value="Unassembled WGS sequence"/>
</dbReference>
<organism evidence="1 2">
    <name type="scientific">Portunus trituberculatus</name>
    <name type="common">Swimming crab</name>
    <name type="synonym">Neptunus trituberculatus</name>
    <dbReference type="NCBI Taxonomy" id="210409"/>
    <lineage>
        <taxon>Eukaryota</taxon>
        <taxon>Metazoa</taxon>
        <taxon>Ecdysozoa</taxon>
        <taxon>Arthropoda</taxon>
        <taxon>Crustacea</taxon>
        <taxon>Multicrustacea</taxon>
        <taxon>Malacostraca</taxon>
        <taxon>Eumalacostraca</taxon>
        <taxon>Eucarida</taxon>
        <taxon>Decapoda</taxon>
        <taxon>Pleocyemata</taxon>
        <taxon>Brachyura</taxon>
        <taxon>Eubrachyura</taxon>
        <taxon>Portunoidea</taxon>
        <taxon>Portunidae</taxon>
        <taxon>Portuninae</taxon>
        <taxon>Portunus</taxon>
    </lineage>
</organism>
<proteinExistence type="predicted"/>
<sequence>MHSLLKISVLYTLLFLLLSQGRIHRHFLFC</sequence>
<keyword evidence="2" id="KW-1185">Reference proteome</keyword>
<dbReference type="EMBL" id="VSRR010104593">
    <property type="protein sequence ID" value="MPC96093.1"/>
    <property type="molecule type" value="Genomic_DNA"/>
</dbReference>
<name>A0A5B7JNS0_PORTR</name>
<protein>
    <submittedName>
        <fullName evidence="1">Uncharacterized protein</fullName>
    </submittedName>
</protein>
<gene>
    <name evidence="1" type="ORF">E2C01_091331</name>
</gene>
<dbReference type="AlphaFoldDB" id="A0A5B7JNS0"/>
<reference evidence="1 2" key="1">
    <citation type="submission" date="2019-05" db="EMBL/GenBank/DDBJ databases">
        <title>Another draft genome of Portunus trituberculatus and its Hox gene families provides insights of decapod evolution.</title>
        <authorList>
            <person name="Jeong J.-H."/>
            <person name="Song I."/>
            <person name="Kim S."/>
            <person name="Choi T."/>
            <person name="Kim D."/>
            <person name="Ryu S."/>
            <person name="Kim W."/>
        </authorList>
    </citation>
    <scope>NUCLEOTIDE SEQUENCE [LARGE SCALE GENOMIC DNA]</scope>
    <source>
        <tissue evidence="1">Muscle</tissue>
    </source>
</reference>
<evidence type="ECO:0000313" key="2">
    <source>
        <dbReference type="Proteomes" id="UP000324222"/>
    </source>
</evidence>
<comment type="caution">
    <text evidence="1">The sequence shown here is derived from an EMBL/GenBank/DDBJ whole genome shotgun (WGS) entry which is preliminary data.</text>
</comment>
<evidence type="ECO:0000313" key="1">
    <source>
        <dbReference type="EMBL" id="MPC96093.1"/>
    </source>
</evidence>
<accession>A0A5B7JNS0</accession>